<keyword evidence="10 14" id="KW-0539">Nucleus</keyword>
<dbReference type="AlphaFoldDB" id="A0A0K9P7K0"/>
<dbReference type="InterPro" id="IPR001965">
    <property type="entry name" value="Znf_PHD"/>
</dbReference>
<evidence type="ECO:0000313" key="17">
    <source>
        <dbReference type="EMBL" id="KMZ64207.1"/>
    </source>
</evidence>
<evidence type="ECO:0000256" key="4">
    <source>
        <dbReference type="ARBA" id="ARBA00022723"/>
    </source>
</evidence>
<sequence>MTFLEDFEANLHSLPSMLHRCYTTMRNLDSSLQVLVHQNEQRCEQEIVDLKVGHDAGTITADRAIVRFSDDAIDEQKHCIRISDEKVTLATRAYDMVDAQIQQLDHYMKRFEDHRQERTNTMGAGASGANADVSTRSGRGSESSKGGRKKTRLAQQLELPSVSMDLPVDPNEPTYCFCNQVSYGEMVACDNSECKIEWFHFGCVGLKEQPKGKWFCSECTGKQKRRKYK</sequence>
<evidence type="ECO:0000256" key="10">
    <source>
        <dbReference type="ARBA" id="ARBA00023242"/>
    </source>
</evidence>
<dbReference type="Pfam" id="PF12998">
    <property type="entry name" value="ING"/>
    <property type="match status" value="1"/>
</dbReference>
<comment type="domain">
    <text evidence="14">The PHD-type zinc finger mediates the binding to H3K4me3.</text>
</comment>
<dbReference type="OrthoDB" id="5411773at2759"/>
<accession>A0A0K9P7K0</accession>
<keyword evidence="6 12" id="KW-0862">Zinc</keyword>
<dbReference type="GO" id="GO:0005634">
    <property type="term" value="C:nucleus"/>
    <property type="evidence" value="ECO:0007669"/>
    <property type="project" value="UniProtKB-SubCell"/>
</dbReference>
<evidence type="ECO:0000256" key="1">
    <source>
        <dbReference type="ARBA" id="ARBA00004123"/>
    </source>
</evidence>
<dbReference type="SMART" id="SM00249">
    <property type="entry name" value="PHD"/>
    <property type="match status" value="1"/>
</dbReference>
<evidence type="ECO:0000256" key="5">
    <source>
        <dbReference type="ARBA" id="ARBA00022771"/>
    </source>
</evidence>
<evidence type="ECO:0000256" key="8">
    <source>
        <dbReference type="ARBA" id="ARBA00023015"/>
    </source>
</evidence>
<keyword evidence="4 12" id="KW-0479">Metal-binding</keyword>
<feature type="domain" description="PHD-type" evidence="16">
    <location>
        <begin position="173"/>
        <end position="222"/>
    </location>
</feature>
<dbReference type="PANTHER" id="PTHR10333:SF103">
    <property type="entry name" value="INHIBITOR OF GROWTH PROTEIN 3"/>
    <property type="match status" value="1"/>
</dbReference>
<dbReference type="Proteomes" id="UP000036987">
    <property type="component" value="Unassembled WGS sequence"/>
</dbReference>
<evidence type="ECO:0000259" key="16">
    <source>
        <dbReference type="PROSITE" id="PS50016"/>
    </source>
</evidence>
<feature type="binding site" evidence="12">
    <location>
        <position position="178"/>
    </location>
    <ligand>
        <name>Zn(2+)</name>
        <dbReference type="ChEBI" id="CHEBI:29105"/>
        <label>1</label>
    </ligand>
</feature>
<dbReference type="CDD" id="cd15587">
    <property type="entry name" value="PHD_Yng1p_like"/>
    <property type="match status" value="1"/>
</dbReference>
<evidence type="ECO:0000256" key="3">
    <source>
        <dbReference type="ARBA" id="ARBA00022604"/>
    </source>
</evidence>
<comment type="subcellular location">
    <subcellularLocation>
        <location evidence="1 14">Nucleus</location>
    </subcellularLocation>
</comment>
<dbReference type="OMA" id="QPKGKWF"/>
<dbReference type="InterPro" id="IPR019786">
    <property type="entry name" value="Zinc_finger_PHD-type_CS"/>
</dbReference>
<keyword evidence="8" id="KW-0805">Transcription regulation</keyword>
<feature type="site" description="Histone H3K4me3 binding" evidence="11">
    <location>
        <position position="175"/>
    </location>
</feature>
<dbReference type="PROSITE" id="PS50016">
    <property type="entry name" value="ZF_PHD_2"/>
    <property type="match status" value="1"/>
</dbReference>
<feature type="binding site" evidence="12">
    <location>
        <position position="200"/>
    </location>
    <ligand>
        <name>Zn(2+)</name>
        <dbReference type="ChEBI" id="CHEBI:29105"/>
        <label>1</label>
    </ligand>
</feature>
<evidence type="ECO:0000256" key="2">
    <source>
        <dbReference type="ARBA" id="ARBA00010210"/>
    </source>
</evidence>
<reference evidence="18" key="1">
    <citation type="journal article" date="2016" name="Nature">
        <title>The genome of the seagrass Zostera marina reveals angiosperm adaptation to the sea.</title>
        <authorList>
            <person name="Olsen J.L."/>
            <person name="Rouze P."/>
            <person name="Verhelst B."/>
            <person name="Lin Y.-C."/>
            <person name="Bayer T."/>
            <person name="Collen J."/>
            <person name="Dattolo E."/>
            <person name="De Paoli E."/>
            <person name="Dittami S."/>
            <person name="Maumus F."/>
            <person name="Michel G."/>
            <person name="Kersting A."/>
            <person name="Lauritano C."/>
            <person name="Lohaus R."/>
            <person name="Toepel M."/>
            <person name="Tonon T."/>
            <person name="Vanneste K."/>
            <person name="Amirebrahimi M."/>
            <person name="Brakel J."/>
            <person name="Bostroem C."/>
            <person name="Chovatia M."/>
            <person name="Grimwood J."/>
            <person name="Jenkins J.W."/>
            <person name="Jueterbock A."/>
            <person name="Mraz A."/>
            <person name="Stam W.T."/>
            <person name="Tice H."/>
            <person name="Bornberg-Bauer E."/>
            <person name="Green P.J."/>
            <person name="Pearson G.A."/>
            <person name="Procaccini G."/>
            <person name="Duarte C.M."/>
            <person name="Schmutz J."/>
            <person name="Reusch T.B.H."/>
            <person name="Van de Peer Y."/>
        </authorList>
    </citation>
    <scope>NUCLEOTIDE SEQUENCE [LARGE SCALE GENOMIC DNA]</scope>
    <source>
        <strain evidence="18">cv. Finnish</strain>
    </source>
</reference>
<dbReference type="EMBL" id="LFYR01001173">
    <property type="protein sequence ID" value="KMZ64207.1"/>
    <property type="molecule type" value="Genomic_DNA"/>
</dbReference>
<dbReference type="Gene3D" id="3.30.40.10">
    <property type="entry name" value="Zinc/RING finger domain, C3HC4 (zinc finger)"/>
    <property type="match status" value="1"/>
</dbReference>
<dbReference type="InterPro" id="IPR028651">
    <property type="entry name" value="ING_fam"/>
</dbReference>
<dbReference type="InterPro" id="IPR011011">
    <property type="entry name" value="Znf_FYVE_PHD"/>
</dbReference>
<dbReference type="SMART" id="SM01408">
    <property type="entry name" value="ING"/>
    <property type="match status" value="1"/>
</dbReference>
<dbReference type="PROSITE" id="PS01359">
    <property type="entry name" value="ZF_PHD_1"/>
    <property type="match status" value="1"/>
</dbReference>
<feature type="binding site" evidence="12">
    <location>
        <position position="194"/>
    </location>
    <ligand>
        <name>Zn(2+)</name>
        <dbReference type="ChEBI" id="CHEBI:29105"/>
        <label>2</label>
    </ligand>
</feature>
<evidence type="ECO:0000256" key="12">
    <source>
        <dbReference type="PIRSR" id="PIRSR628651-51"/>
    </source>
</evidence>
<comment type="subunit">
    <text evidence="14">Component of an histone acetyltransferase complex. Interacts with H3K4me3 and to a lesser extent with H3K4me2.</text>
</comment>
<keyword evidence="3" id="KW-0341">Growth regulation</keyword>
<feature type="binding site" evidence="12">
    <location>
        <position position="189"/>
    </location>
    <ligand>
        <name>Zn(2+)</name>
        <dbReference type="ChEBI" id="CHEBI:29105"/>
        <label>2</label>
    </ligand>
</feature>
<comment type="function">
    <text evidence="14">Component of an histone acetyltransferase complex.</text>
</comment>
<gene>
    <name evidence="17" type="ORF">ZOSMA_37G00880</name>
</gene>
<keyword evidence="9" id="KW-0804">Transcription</keyword>
<dbReference type="CDD" id="cd17015">
    <property type="entry name" value="ING_plant"/>
    <property type="match status" value="1"/>
</dbReference>
<evidence type="ECO:0000256" key="7">
    <source>
        <dbReference type="ARBA" id="ARBA00022853"/>
    </source>
</evidence>
<evidence type="ECO:0000256" key="15">
    <source>
        <dbReference type="SAM" id="MobiDB-lite"/>
    </source>
</evidence>
<feature type="binding site" evidence="12">
    <location>
        <position position="203"/>
    </location>
    <ligand>
        <name>Zn(2+)</name>
        <dbReference type="ChEBI" id="CHEBI:29105"/>
        <label>1</label>
    </ligand>
</feature>
<keyword evidence="7 14" id="KW-0156">Chromatin regulator</keyword>
<evidence type="ECO:0000256" key="13">
    <source>
        <dbReference type="PROSITE-ProRule" id="PRU00146"/>
    </source>
</evidence>
<feature type="compositionally biased region" description="Low complexity" evidence="15">
    <location>
        <begin position="134"/>
        <end position="144"/>
    </location>
</feature>
<proteinExistence type="inferred from homology"/>
<feature type="binding site" evidence="12">
    <location>
        <position position="219"/>
    </location>
    <ligand>
        <name>Zn(2+)</name>
        <dbReference type="ChEBI" id="CHEBI:29105"/>
        <label>2</label>
    </ligand>
</feature>
<comment type="caution">
    <text evidence="17">The sequence shown here is derived from an EMBL/GenBank/DDBJ whole genome shotgun (WGS) entry which is preliminary data.</text>
</comment>
<dbReference type="GO" id="GO:0008270">
    <property type="term" value="F:zinc ion binding"/>
    <property type="evidence" value="ECO:0007669"/>
    <property type="project" value="UniProtKB-KW"/>
</dbReference>
<feature type="binding site" evidence="12">
    <location>
        <position position="176"/>
    </location>
    <ligand>
        <name>Zn(2+)</name>
        <dbReference type="ChEBI" id="CHEBI:29105"/>
        <label>1</label>
    </ligand>
</feature>
<evidence type="ECO:0000256" key="6">
    <source>
        <dbReference type="ARBA" id="ARBA00022833"/>
    </source>
</evidence>
<comment type="similarity">
    <text evidence="2 14">Belongs to the ING family.</text>
</comment>
<name>A0A0K9P7K0_ZOSMR</name>
<dbReference type="Gene3D" id="6.10.140.1740">
    <property type="match status" value="1"/>
</dbReference>
<protein>
    <recommendedName>
        <fullName evidence="14">PHD finger protein ING</fullName>
    </recommendedName>
</protein>
<dbReference type="InterPro" id="IPR019787">
    <property type="entry name" value="Znf_PHD-finger"/>
</dbReference>
<organism evidence="17 18">
    <name type="scientific">Zostera marina</name>
    <name type="common">Eelgrass</name>
    <dbReference type="NCBI Taxonomy" id="29655"/>
    <lineage>
        <taxon>Eukaryota</taxon>
        <taxon>Viridiplantae</taxon>
        <taxon>Streptophyta</taxon>
        <taxon>Embryophyta</taxon>
        <taxon>Tracheophyta</taxon>
        <taxon>Spermatophyta</taxon>
        <taxon>Magnoliopsida</taxon>
        <taxon>Liliopsida</taxon>
        <taxon>Zosteraceae</taxon>
        <taxon>Zostera</taxon>
    </lineage>
</organism>
<evidence type="ECO:0000313" key="18">
    <source>
        <dbReference type="Proteomes" id="UP000036987"/>
    </source>
</evidence>
<keyword evidence="18" id="KW-1185">Reference proteome</keyword>
<dbReference type="GO" id="GO:0006325">
    <property type="term" value="P:chromatin organization"/>
    <property type="evidence" value="ECO:0007669"/>
    <property type="project" value="UniProtKB-KW"/>
</dbReference>
<evidence type="ECO:0000256" key="9">
    <source>
        <dbReference type="ARBA" id="ARBA00023163"/>
    </source>
</evidence>
<feature type="binding site" evidence="12">
    <location>
        <position position="216"/>
    </location>
    <ligand>
        <name>Zn(2+)</name>
        <dbReference type="ChEBI" id="CHEBI:29105"/>
        <label>2</label>
    </ligand>
</feature>
<dbReference type="PANTHER" id="PTHR10333">
    <property type="entry name" value="INHIBITOR OF GROWTH PROTEIN"/>
    <property type="match status" value="1"/>
</dbReference>
<dbReference type="FunFam" id="3.30.40.10:FF:000021">
    <property type="entry name" value="Inhibitor of growth 2b"/>
    <property type="match status" value="1"/>
</dbReference>
<feature type="site" description="Histone H3K4me3 binding" evidence="11">
    <location>
        <position position="186"/>
    </location>
</feature>
<dbReference type="InterPro" id="IPR024610">
    <property type="entry name" value="ING_N_histone-binding"/>
</dbReference>
<dbReference type="InterPro" id="IPR013083">
    <property type="entry name" value="Znf_RING/FYVE/PHD"/>
</dbReference>
<feature type="region of interest" description="Disordered" evidence="15">
    <location>
        <begin position="119"/>
        <end position="154"/>
    </location>
</feature>
<dbReference type="STRING" id="29655.A0A0K9P7K0"/>
<evidence type="ECO:0000256" key="14">
    <source>
        <dbReference type="RuleBase" id="RU361213"/>
    </source>
</evidence>
<feature type="site" description="Histone H3K4me3 binding" evidence="11">
    <location>
        <position position="190"/>
    </location>
</feature>
<keyword evidence="5 13" id="KW-0863">Zinc-finger</keyword>
<dbReference type="SUPFAM" id="SSF57903">
    <property type="entry name" value="FYVE/PHD zinc finger"/>
    <property type="match status" value="1"/>
</dbReference>
<feature type="site" description="Histone H3K4me3 binding" evidence="11">
    <location>
        <position position="198"/>
    </location>
</feature>
<evidence type="ECO:0000256" key="11">
    <source>
        <dbReference type="PIRSR" id="PIRSR628651-50"/>
    </source>
</evidence>